<dbReference type="Proteomes" id="UP001065593">
    <property type="component" value="Unassembled WGS sequence"/>
</dbReference>
<dbReference type="SUPFAM" id="SSF53613">
    <property type="entry name" value="Ribokinase-like"/>
    <property type="match status" value="1"/>
</dbReference>
<evidence type="ECO:0000256" key="4">
    <source>
        <dbReference type="ARBA" id="ARBA00022777"/>
    </source>
</evidence>
<comment type="caution">
    <text evidence="8">The sequence shown here is derived from an EMBL/GenBank/DDBJ whole genome shotgun (WGS) entry which is preliminary data.</text>
</comment>
<feature type="domain" description="Pyridoxamine kinase/Phosphomethylpyrimidine kinase" evidence="7">
    <location>
        <begin position="20"/>
        <end position="258"/>
    </location>
</feature>
<feature type="chain" id="PRO_5045321982" description="pyridoxal kinase" evidence="6">
    <location>
        <begin position="33"/>
        <end position="279"/>
    </location>
</feature>
<organism evidence="8 9">
    <name type="scientific">Lysinibacillus piscis</name>
    <dbReference type="NCBI Taxonomy" id="2518931"/>
    <lineage>
        <taxon>Bacteria</taxon>
        <taxon>Bacillati</taxon>
        <taxon>Bacillota</taxon>
        <taxon>Bacilli</taxon>
        <taxon>Bacillales</taxon>
        <taxon>Bacillaceae</taxon>
        <taxon>Lysinibacillus</taxon>
    </lineage>
</organism>
<gene>
    <name evidence="8" type="ORF">LYSBPC_27560</name>
</gene>
<evidence type="ECO:0000256" key="1">
    <source>
        <dbReference type="ARBA" id="ARBA00012104"/>
    </source>
</evidence>
<keyword evidence="4 8" id="KW-0418">Kinase</keyword>
<dbReference type="Pfam" id="PF08543">
    <property type="entry name" value="Phos_pyr_kin"/>
    <property type="match status" value="1"/>
</dbReference>
<dbReference type="InterPro" id="IPR029056">
    <property type="entry name" value="Ribokinase-like"/>
</dbReference>
<evidence type="ECO:0000313" key="9">
    <source>
        <dbReference type="Proteomes" id="UP001065593"/>
    </source>
</evidence>
<evidence type="ECO:0000256" key="5">
    <source>
        <dbReference type="ARBA" id="ARBA00022840"/>
    </source>
</evidence>
<sequence>MKKVAVIQDMSSFGKCSLTAALPVLSVMGVQACPLPTAILTAQTEYPSFFCEDLTSNMPFFTEEWRKMNEHFDGILTGFVTGEEQINHIFHFLNTFQRQETVVLVDPVMGDQGEGYPMFTGKVLDEMKELVKRANIITPNITECCMLTGLSYEKLHQYTTKEDYVKALEEAARMLAKETNTHVILTGIIPPRQEPSIGNLLVANDEIFFSTQPFNGAGYSGTGDLFSAVVMGSILRGQSIIEGITLAETFLTQAIQETHTEHIPRNAGIHFEKYLKLLI</sequence>
<keyword evidence="6" id="KW-0732">Signal</keyword>
<feature type="signal peptide" evidence="6">
    <location>
        <begin position="1"/>
        <end position="32"/>
    </location>
</feature>
<evidence type="ECO:0000256" key="3">
    <source>
        <dbReference type="ARBA" id="ARBA00022741"/>
    </source>
</evidence>
<dbReference type="RefSeq" id="WP_264989453.1">
    <property type="nucleotide sequence ID" value="NZ_BRZA01000003.1"/>
</dbReference>
<reference evidence="8" key="1">
    <citation type="submission" date="2022-08" db="EMBL/GenBank/DDBJ databases">
        <title>Draft genome sequence of Lysinibacillus sp. strain KH24.</title>
        <authorList>
            <person name="Kanbe H."/>
            <person name="Itoh H."/>
        </authorList>
    </citation>
    <scope>NUCLEOTIDE SEQUENCE</scope>
    <source>
        <strain evidence="8">KH24</strain>
    </source>
</reference>
<dbReference type="NCBIfam" id="NF005491">
    <property type="entry name" value="PRK07105.1"/>
    <property type="match status" value="1"/>
</dbReference>
<keyword evidence="3" id="KW-0547">Nucleotide-binding</keyword>
<accession>A0ABQ5NNQ7</accession>
<dbReference type="PANTHER" id="PTHR10534">
    <property type="entry name" value="PYRIDOXAL KINASE"/>
    <property type="match status" value="1"/>
</dbReference>
<keyword evidence="9" id="KW-1185">Reference proteome</keyword>
<dbReference type="Gene3D" id="3.40.1190.20">
    <property type="match status" value="1"/>
</dbReference>
<dbReference type="InterPro" id="IPR004625">
    <property type="entry name" value="PyrdxlKinase"/>
</dbReference>
<evidence type="ECO:0000313" key="8">
    <source>
        <dbReference type="EMBL" id="GLC89629.1"/>
    </source>
</evidence>
<evidence type="ECO:0000256" key="2">
    <source>
        <dbReference type="ARBA" id="ARBA00022679"/>
    </source>
</evidence>
<name>A0ABQ5NNQ7_9BACI</name>
<evidence type="ECO:0000256" key="6">
    <source>
        <dbReference type="SAM" id="SignalP"/>
    </source>
</evidence>
<dbReference type="EC" id="2.7.1.35" evidence="1"/>
<keyword evidence="5" id="KW-0067">ATP-binding</keyword>
<dbReference type="EMBL" id="BRZA01000003">
    <property type="protein sequence ID" value="GLC89629.1"/>
    <property type="molecule type" value="Genomic_DNA"/>
</dbReference>
<protein>
    <recommendedName>
        <fullName evidence="1">pyridoxal kinase</fullName>
        <ecNumber evidence="1">2.7.1.35</ecNumber>
    </recommendedName>
</protein>
<keyword evidence="2" id="KW-0808">Transferase</keyword>
<dbReference type="PANTHER" id="PTHR10534:SF2">
    <property type="entry name" value="PYRIDOXAL KINASE"/>
    <property type="match status" value="1"/>
</dbReference>
<dbReference type="PROSITE" id="PS51257">
    <property type="entry name" value="PROKAR_LIPOPROTEIN"/>
    <property type="match status" value="1"/>
</dbReference>
<dbReference type="CDD" id="cd01173">
    <property type="entry name" value="pyridoxal_pyridoxamine_kinase"/>
    <property type="match status" value="1"/>
</dbReference>
<proteinExistence type="predicted"/>
<dbReference type="InterPro" id="IPR013749">
    <property type="entry name" value="PM/HMP-P_kinase-1"/>
</dbReference>
<evidence type="ECO:0000259" key="7">
    <source>
        <dbReference type="Pfam" id="PF08543"/>
    </source>
</evidence>
<dbReference type="GO" id="GO:0016301">
    <property type="term" value="F:kinase activity"/>
    <property type="evidence" value="ECO:0007669"/>
    <property type="project" value="UniProtKB-KW"/>
</dbReference>